<keyword evidence="4" id="KW-1185">Reference proteome</keyword>
<dbReference type="PATRIC" id="fig|33995.3.peg.1644"/>
<dbReference type="InterPro" id="IPR002022">
    <property type="entry name" value="Pec_lyase"/>
</dbReference>
<dbReference type="Proteomes" id="UP000037566">
    <property type="component" value="Unassembled WGS sequence"/>
</dbReference>
<organism evidence="3 4">
    <name type="scientific">Komagataeibacter europaeus</name>
    <name type="common">Gluconacetobacter europaeus</name>
    <dbReference type="NCBI Taxonomy" id="33995"/>
    <lineage>
        <taxon>Bacteria</taxon>
        <taxon>Pseudomonadati</taxon>
        <taxon>Pseudomonadota</taxon>
        <taxon>Alphaproteobacteria</taxon>
        <taxon>Acetobacterales</taxon>
        <taxon>Acetobacteraceae</taxon>
        <taxon>Komagataeibacter</taxon>
    </lineage>
</organism>
<keyword evidence="1 3" id="KW-0456">Lyase</keyword>
<sequence>MDQYGRSRASGICRVVMVAAALAGVAGVVPGAHARAADPVTFLAAARDGAARFSRQSCPVVQPDARGIVRHDPYPHDFGGEAGDTQGGLGYPLFKVTDGGDDSVHPAPGTLRHALNDAQAAGGGWIVFSHDLDGRVIVPQATFRLPSNITLDGGCGQVTLEARARLTDLTVTDSTNIIIRGLKLTKQPYVDKTDKTGDAIGLTGFFDRVAIVHNDFRRCGDGCVDIVRKGRINAASHATVAFNHFQAHNKVMLIGTLTCYITPDAPGCTDPLAHLDEDAMRPWVRVSITGNYFESTSQRHPKVVSNAYVQSVDNVIVLKPTLYPDGKPSASYGVAAATGGVVDARGDMIVNQEPDTKLGVGSITLTRRIGGSTQEADGAVNINDLHLYGPLLAEPFRAELARQMHGASVPTPPASMRPEVLAACVMGLAGAAGGGNQWPRDCGASK</sequence>
<dbReference type="OrthoDB" id="7269693at2"/>
<dbReference type="SUPFAM" id="SSF51126">
    <property type="entry name" value="Pectin lyase-like"/>
    <property type="match status" value="1"/>
</dbReference>
<gene>
    <name evidence="3" type="ORF">KOEU_14770</name>
</gene>
<dbReference type="Gene3D" id="2.160.20.10">
    <property type="entry name" value="Single-stranded right-handed beta-helix, Pectin lyase-like"/>
    <property type="match status" value="1"/>
</dbReference>
<evidence type="ECO:0000259" key="2">
    <source>
        <dbReference type="SMART" id="SM00656"/>
    </source>
</evidence>
<dbReference type="InterPro" id="IPR045032">
    <property type="entry name" value="PEL"/>
</dbReference>
<dbReference type="SMART" id="SM00656">
    <property type="entry name" value="Amb_all"/>
    <property type="match status" value="1"/>
</dbReference>
<evidence type="ECO:0000256" key="1">
    <source>
        <dbReference type="ARBA" id="ARBA00023239"/>
    </source>
</evidence>
<feature type="domain" description="Pectate lyase" evidence="2">
    <location>
        <begin position="113"/>
        <end position="355"/>
    </location>
</feature>
<comment type="caution">
    <text evidence="3">The sequence shown here is derived from an EMBL/GenBank/DDBJ whole genome shotgun (WGS) entry which is preliminary data.</text>
</comment>
<dbReference type="InterPro" id="IPR011050">
    <property type="entry name" value="Pectin_lyase_fold/virulence"/>
</dbReference>
<reference evidence="3" key="1">
    <citation type="submission" date="2015-08" db="EMBL/GenBank/DDBJ databases">
        <title>Draft genome sequence of Komagataeibacter europaeus CECT 8546 a cellulose producer strain from vinegar produced by the traditional method.</title>
        <authorList>
            <person name="Poehlein A."/>
            <person name="Valera M.J."/>
            <person name="Haack F.S."/>
            <person name="Mas A."/>
            <person name="Daniel R."/>
            <person name="Streit W.R."/>
            <person name="Mateo E."/>
        </authorList>
    </citation>
    <scope>NUCLEOTIDE SEQUENCE [LARGE SCALE GENOMIC DNA]</scope>
    <source>
        <strain evidence="3">CECT 8546</strain>
    </source>
</reference>
<dbReference type="STRING" id="33995.KOEU_14770"/>
<dbReference type="AlphaFoldDB" id="A0A0M0EHT0"/>
<accession>A0A0M0EHT0</accession>
<dbReference type="EMBL" id="LHUQ01000006">
    <property type="protein sequence ID" value="KON64832.1"/>
    <property type="molecule type" value="Genomic_DNA"/>
</dbReference>
<evidence type="ECO:0000313" key="3">
    <source>
        <dbReference type="EMBL" id="KON64832.1"/>
    </source>
</evidence>
<dbReference type="PANTHER" id="PTHR31683:SF18">
    <property type="entry name" value="PECTATE LYASE 21-RELATED"/>
    <property type="match status" value="1"/>
</dbReference>
<dbReference type="PANTHER" id="PTHR31683">
    <property type="entry name" value="PECTATE LYASE 18-RELATED"/>
    <property type="match status" value="1"/>
</dbReference>
<dbReference type="InterPro" id="IPR012334">
    <property type="entry name" value="Pectin_lyas_fold"/>
</dbReference>
<proteinExistence type="predicted"/>
<protein>
    <submittedName>
        <fullName evidence="3">Pectate lyase</fullName>
    </submittedName>
</protein>
<dbReference type="GO" id="GO:0030570">
    <property type="term" value="F:pectate lyase activity"/>
    <property type="evidence" value="ECO:0007669"/>
    <property type="project" value="InterPro"/>
</dbReference>
<name>A0A0M0EHT0_KOMEU</name>
<evidence type="ECO:0000313" key="4">
    <source>
        <dbReference type="Proteomes" id="UP000037566"/>
    </source>
</evidence>